<keyword evidence="1 6" id="KW-0963">Cytoplasm</keyword>
<comment type="function">
    <text evidence="6">Sigma factors are initiation factors that promote the attachment of RNA polymerase to specific initiation sites and are then released.</text>
</comment>
<evidence type="ECO:0000259" key="7">
    <source>
        <dbReference type="Pfam" id="PF04542"/>
    </source>
</evidence>
<evidence type="ECO:0000256" key="4">
    <source>
        <dbReference type="ARBA" id="ARBA00023125"/>
    </source>
</evidence>
<keyword evidence="9" id="KW-1185">Reference proteome</keyword>
<protein>
    <recommendedName>
        <fullName evidence="6">RNA polymerase sigma factor SigI</fullName>
    </recommendedName>
</protein>
<dbReference type="PANTHER" id="PTHR30385">
    <property type="entry name" value="SIGMA FACTOR F FLAGELLAR"/>
    <property type="match status" value="1"/>
</dbReference>
<dbReference type="InterPro" id="IPR014244">
    <property type="entry name" value="RNA_pol_sigma-I"/>
</dbReference>
<dbReference type="SUPFAM" id="SSF88946">
    <property type="entry name" value="Sigma2 domain of RNA polymerase sigma factors"/>
    <property type="match status" value="1"/>
</dbReference>
<dbReference type="GO" id="GO:0003677">
    <property type="term" value="F:DNA binding"/>
    <property type="evidence" value="ECO:0007669"/>
    <property type="project" value="UniProtKB-UniRule"/>
</dbReference>
<accession>A0A264W2F4</accession>
<evidence type="ECO:0000256" key="5">
    <source>
        <dbReference type="ARBA" id="ARBA00023163"/>
    </source>
</evidence>
<keyword evidence="3 6" id="KW-0731">Sigma factor</keyword>
<comment type="caution">
    <text evidence="8">The sequence shown here is derived from an EMBL/GenBank/DDBJ whole genome shotgun (WGS) entry which is preliminary data.</text>
</comment>
<comment type="similarity">
    <text evidence="6">Belongs to the sigma-70 factor family. SigI subfamily.</text>
</comment>
<dbReference type="HAMAP" id="MF_02064">
    <property type="entry name" value="Sigma70_SigI"/>
    <property type="match status" value="1"/>
</dbReference>
<evidence type="ECO:0000313" key="8">
    <source>
        <dbReference type="EMBL" id="OZS77734.1"/>
    </source>
</evidence>
<comment type="activity regulation">
    <text evidence="6">Negatively regulated by the anti-sigma-I factor RsgI.</text>
</comment>
<keyword evidence="2 6" id="KW-0805">Transcription regulation</keyword>
<feature type="DNA-binding region" description="H-T-H motif" evidence="6">
    <location>
        <begin position="192"/>
        <end position="211"/>
    </location>
</feature>
<dbReference type="InterPro" id="IPR007627">
    <property type="entry name" value="RNA_pol_sigma70_r2"/>
</dbReference>
<reference evidence="8 9" key="1">
    <citation type="submission" date="2017-07" db="EMBL/GenBank/DDBJ databases">
        <title>Tetzosporium hominis gen.nov. sp.nov.</title>
        <authorList>
            <person name="Tetz G."/>
            <person name="Tetz V."/>
        </authorList>
    </citation>
    <scope>NUCLEOTIDE SEQUENCE [LARGE SCALE GENOMIC DNA]</scope>
    <source>
        <strain evidence="8 9">VT-49</strain>
    </source>
</reference>
<evidence type="ECO:0000256" key="1">
    <source>
        <dbReference type="ARBA" id="ARBA00022490"/>
    </source>
</evidence>
<dbReference type="PIRSF" id="PIRSF038953">
    <property type="entry name" value="SigI"/>
    <property type="match status" value="1"/>
</dbReference>
<proteinExistence type="inferred from homology"/>
<keyword evidence="4 6" id="KW-0238">DNA-binding</keyword>
<comment type="subunit">
    <text evidence="6">Interacts with RsgI.</text>
</comment>
<dbReference type="PANTHER" id="PTHR30385:SF6">
    <property type="entry name" value="RNA POLYMERASE SIGMA FACTOR SIGI"/>
    <property type="match status" value="1"/>
</dbReference>
<keyword evidence="5 6" id="KW-0804">Transcription</keyword>
<feature type="short sequence motif" description="Polymerase core binding" evidence="6">
    <location>
        <begin position="56"/>
        <end position="69"/>
    </location>
</feature>
<dbReference type="NCBIfam" id="TIGR02895">
    <property type="entry name" value="spore_sigI"/>
    <property type="match status" value="1"/>
</dbReference>
<dbReference type="GO" id="GO:0006352">
    <property type="term" value="P:DNA-templated transcription initiation"/>
    <property type="evidence" value="ECO:0007669"/>
    <property type="project" value="UniProtKB-UniRule"/>
</dbReference>
<dbReference type="RefSeq" id="WP_094943671.1">
    <property type="nucleotide sequence ID" value="NZ_NOKQ01000220.1"/>
</dbReference>
<dbReference type="EMBL" id="NOKQ01000220">
    <property type="protein sequence ID" value="OZS77734.1"/>
    <property type="molecule type" value="Genomic_DNA"/>
</dbReference>
<name>A0A264W2F4_9BACL</name>
<comment type="subcellular location">
    <subcellularLocation>
        <location evidence="6">Cytoplasm</location>
    </subcellularLocation>
</comment>
<evidence type="ECO:0000256" key="6">
    <source>
        <dbReference type="HAMAP-Rule" id="MF_02064"/>
    </source>
</evidence>
<dbReference type="GO" id="GO:0005737">
    <property type="term" value="C:cytoplasm"/>
    <property type="evidence" value="ECO:0007669"/>
    <property type="project" value="UniProtKB-SubCell"/>
</dbReference>
<keyword evidence="6" id="KW-0346">Stress response</keyword>
<evidence type="ECO:0000256" key="2">
    <source>
        <dbReference type="ARBA" id="ARBA00023015"/>
    </source>
</evidence>
<sequence>MRFALFPNHEKHELHLVQQAKAGDEQALHDLLVAHTPFIKKTASFVCKRTIDEQDEEFSIAFLAFHEAVEKYEPGASAKLTTFAHLIIKRRIIDFIRKEVRVAQAVSGEAADIELTHKAMDAYSEHQLKTQRQEDIASYQLALFPYNLTFEELTRIAPKHEDSRRTMIAVARIIADTPEFVEHLEAKRTLPLKEIEQLVDVSRKTLERHRKYIIALVVLLTGDFTTIQHIVKGGTE</sequence>
<evidence type="ECO:0000313" key="9">
    <source>
        <dbReference type="Proteomes" id="UP000217065"/>
    </source>
</evidence>
<dbReference type="AlphaFoldDB" id="A0A264W2F4"/>
<dbReference type="OrthoDB" id="3190733at2"/>
<dbReference type="GO" id="GO:0016987">
    <property type="term" value="F:sigma factor activity"/>
    <property type="evidence" value="ECO:0007669"/>
    <property type="project" value="UniProtKB-UniRule"/>
</dbReference>
<dbReference type="Gene3D" id="1.10.1740.10">
    <property type="match status" value="1"/>
</dbReference>
<evidence type="ECO:0000256" key="3">
    <source>
        <dbReference type="ARBA" id="ARBA00023082"/>
    </source>
</evidence>
<dbReference type="Proteomes" id="UP000217065">
    <property type="component" value="Unassembled WGS sequence"/>
</dbReference>
<organism evidence="8 9">
    <name type="scientific">Tetzosporium hominis</name>
    <dbReference type="NCBI Taxonomy" id="2020506"/>
    <lineage>
        <taxon>Bacteria</taxon>
        <taxon>Bacillati</taxon>
        <taxon>Bacillota</taxon>
        <taxon>Bacilli</taxon>
        <taxon>Bacillales</taxon>
        <taxon>Caryophanaceae</taxon>
        <taxon>Tetzosporium</taxon>
    </lineage>
</organism>
<feature type="domain" description="RNA polymerase sigma-70 region 2" evidence="7">
    <location>
        <begin position="34"/>
        <end position="101"/>
    </location>
</feature>
<gene>
    <name evidence="6 8" type="primary">sigI</name>
    <name evidence="8" type="ORF">CF394_11030</name>
</gene>
<dbReference type="Pfam" id="PF04542">
    <property type="entry name" value="Sigma70_r2"/>
    <property type="match status" value="1"/>
</dbReference>
<dbReference type="InterPro" id="IPR013325">
    <property type="entry name" value="RNA_pol_sigma_r2"/>
</dbReference>